<dbReference type="GO" id="GO:0016747">
    <property type="term" value="F:acyltransferase activity, transferring groups other than amino-acyl groups"/>
    <property type="evidence" value="ECO:0007669"/>
    <property type="project" value="InterPro"/>
</dbReference>
<gene>
    <name evidence="2" type="ORF">GW952_02360</name>
</gene>
<keyword evidence="2" id="KW-0808">Transferase</keyword>
<name>A0A6P1UQF8_9ENTR</name>
<sequence>MISIQVLRGIAALLVVLVHSTLKAQSAGLGERVFEIGHSGVDLFFIISGFIMMMIGARENNFFLFMSKRITRVIPLYYIITTFALCIYLFNPSLINGNNGVISILHSYLLIPAQGKSFLLSVGWTLSYEMFFYIVFACVVFMKSSAKGVVASLILIALILAGNQSSNVILHNFLSIILLEFAIGIGCFYFYDYMSKRLSNRNAKVLASAFILIAIIYIAAQHDPFFTLFQNRVLELAIPMMFIFLAFCLCEYQFKAFRDKAPIKIMSYIGDASYSLYLTHLFALGLISKIFSKFEIENYFIFVATCVVGSVIGGAVCYEIVEKRITAILRNTIYRKPKKLNSDI</sequence>
<dbReference type="EMBL" id="CP048108">
    <property type="protein sequence ID" value="QHS44543.1"/>
    <property type="molecule type" value="Genomic_DNA"/>
</dbReference>
<dbReference type="InterPro" id="IPR050879">
    <property type="entry name" value="Acyltransferase_3"/>
</dbReference>
<protein>
    <submittedName>
        <fullName evidence="2">Acyltransferase</fullName>
    </submittedName>
</protein>
<dbReference type="GO" id="GO:0016020">
    <property type="term" value="C:membrane"/>
    <property type="evidence" value="ECO:0007669"/>
    <property type="project" value="TreeGrafter"/>
</dbReference>
<evidence type="ECO:0000259" key="1">
    <source>
        <dbReference type="Pfam" id="PF01757"/>
    </source>
</evidence>
<keyword evidence="2" id="KW-0012">Acyltransferase</keyword>
<dbReference type="AlphaFoldDB" id="A0A6P1UQF8"/>
<dbReference type="RefSeq" id="WP_064357939.1">
    <property type="nucleotide sequence ID" value="NZ_CABHET010000021.1"/>
</dbReference>
<proteinExistence type="predicted"/>
<evidence type="ECO:0000313" key="3">
    <source>
        <dbReference type="Proteomes" id="UP000464389"/>
    </source>
</evidence>
<reference evidence="2 3" key="1">
    <citation type="submission" date="2020-01" db="EMBL/GenBank/DDBJ databases">
        <title>Bactrocera dorsalis gut bacteria genome.</title>
        <authorList>
            <person name="Zhang H."/>
            <person name="Cai Z."/>
        </authorList>
    </citation>
    <scope>NUCLEOTIDE SEQUENCE [LARGE SCALE GENOMIC DNA]</scope>
    <source>
        <strain evidence="2 3">BD177</strain>
    </source>
</reference>
<dbReference type="Pfam" id="PF01757">
    <property type="entry name" value="Acyl_transf_3"/>
    <property type="match status" value="1"/>
</dbReference>
<organism evidence="2 3">
    <name type="scientific">Klebsiella michiganensis</name>
    <dbReference type="NCBI Taxonomy" id="1134687"/>
    <lineage>
        <taxon>Bacteria</taxon>
        <taxon>Pseudomonadati</taxon>
        <taxon>Pseudomonadota</taxon>
        <taxon>Gammaproteobacteria</taxon>
        <taxon>Enterobacterales</taxon>
        <taxon>Enterobacteriaceae</taxon>
        <taxon>Klebsiella/Raoultella group</taxon>
        <taxon>Klebsiella</taxon>
    </lineage>
</organism>
<dbReference type="InterPro" id="IPR002656">
    <property type="entry name" value="Acyl_transf_3_dom"/>
</dbReference>
<dbReference type="PANTHER" id="PTHR23028">
    <property type="entry name" value="ACETYLTRANSFERASE"/>
    <property type="match status" value="1"/>
</dbReference>
<dbReference type="PANTHER" id="PTHR23028:SF131">
    <property type="entry name" value="BLR2367 PROTEIN"/>
    <property type="match status" value="1"/>
</dbReference>
<accession>A0A6P1UQF8</accession>
<dbReference type="Proteomes" id="UP000464389">
    <property type="component" value="Chromosome"/>
</dbReference>
<evidence type="ECO:0000313" key="2">
    <source>
        <dbReference type="EMBL" id="QHS44543.1"/>
    </source>
</evidence>
<feature type="domain" description="Acyltransferase 3" evidence="1">
    <location>
        <begin position="3"/>
        <end position="317"/>
    </location>
</feature>
<dbReference type="GO" id="GO:0000271">
    <property type="term" value="P:polysaccharide biosynthetic process"/>
    <property type="evidence" value="ECO:0007669"/>
    <property type="project" value="TreeGrafter"/>
</dbReference>